<dbReference type="GO" id="GO:0005886">
    <property type="term" value="C:plasma membrane"/>
    <property type="evidence" value="ECO:0007669"/>
    <property type="project" value="UniProtKB-SubCell"/>
</dbReference>
<evidence type="ECO:0000313" key="12">
    <source>
        <dbReference type="Proteomes" id="UP000801492"/>
    </source>
</evidence>
<keyword evidence="2" id="KW-1003">Cell membrane</keyword>
<evidence type="ECO:0000256" key="5">
    <source>
        <dbReference type="ARBA" id="ARBA00022725"/>
    </source>
</evidence>
<evidence type="ECO:0000256" key="7">
    <source>
        <dbReference type="ARBA" id="ARBA00023136"/>
    </source>
</evidence>
<dbReference type="OrthoDB" id="6604226at2759"/>
<comment type="subcellular location">
    <subcellularLocation>
        <location evidence="1">Cell membrane</location>
        <topology evidence="1">Multi-pass membrane protein</topology>
    </subcellularLocation>
</comment>
<name>A0A8K0DL41_IGNLU</name>
<organism evidence="11 12">
    <name type="scientific">Ignelater luminosus</name>
    <name type="common">Cucubano</name>
    <name type="synonym">Pyrophorus luminosus</name>
    <dbReference type="NCBI Taxonomy" id="2038154"/>
    <lineage>
        <taxon>Eukaryota</taxon>
        <taxon>Metazoa</taxon>
        <taxon>Ecdysozoa</taxon>
        <taxon>Arthropoda</taxon>
        <taxon>Hexapoda</taxon>
        <taxon>Insecta</taxon>
        <taxon>Pterygota</taxon>
        <taxon>Neoptera</taxon>
        <taxon>Endopterygota</taxon>
        <taxon>Coleoptera</taxon>
        <taxon>Polyphaga</taxon>
        <taxon>Elateriformia</taxon>
        <taxon>Elateroidea</taxon>
        <taxon>Elateridae</taxon>
        <taxon>Agrypninae</taxon>
        <taxon>Pyrophorini</taxon>
        <taxon>Ignelater</taxon>
    </lineage>
</organism>
<dbReference type="GO" id="GO:0005549">
    <property type="term" value="F:odorant binding"/>
    <property type="evidence" value="ECO:0007669"/>
    <property type="project" value="InterPro"/>
</dbReference>
<evidence type="ECO:0000256" key="2">
    <source>
        <dbReference type="ARBA" id="ARBA00022475"/>
    </source>
</evidence>
<keyword evidence="9" id="KW-0807">Transducer</keyword>
<feature type="transmembrane region" description="Helical" evidence="10">
    <location>
        <begin position="249"/>
        <end position="270"/>
    </location>
</feature>
<dbReference type="AlphaFoldDB" id="A0A8K0DL41"/>
<keyword evidence="4 10" id="KW-0812">Transmembrane</keyword>
<feature type="transmembrane region" description="Helical" evidence="10">
    <location>
        <begin position="67"/>
        <end position="86"/>
    </location>
</feature>
<protein>
    <submittedName>
        <fullName evidence="11">Uncharacterized protein</fullName>
    </submittedName>
</protein>
<comment type="caution">
    <text evidence="11">The sequence shown here is derived from an EMBL/GenBank/DDBJ whole genome shotgun (WGS) entry which is preliminary data.</text>
</comment>
<evidence type="ECO:0000256" key="4">
    <source>
        <dbReference type="ARBA" id="ARBA00022692"/>
    </source>
</evidence>
<accession>A0A8K0DL41</accession>
<keyword evidence="7 10" id="KW-0472">Membrane</keyword>
<dbReference type="EMBL" id="VTPC01000561">
    <property type="protein sequence ID" value="KAF2905331.1"/>
    <property type="molecule type" value="Genomic_DNA"/>
</dbReference>
<dbReference type="GO" id="GO:0007165">
    <property type="term" value="P:signal transduction"/>
    <property type="evidence" value="ECO:0007669"/>
    <property type="project" value="UniProtKB-KW"/>
</dbReference>
<dbReference type="InterPro" id="IPR004117">
    <property type="entry name" value="7tm6_olfct_rcpt"/>
</dbReference>
<evidence type="ECO:0000313" key="11">
    <source>
        <dbReference type="EMBL" id="KAF2905331.1"/>
    </source>
</evidence>
<gene>
    <name evidence="11" type="ORF">ILUMI_00833</name>
</gene>
<evidence type="ECO:0000256" key="3">
    <source>
        <dbReference type="ARBA" id="ARBA00022606"/>
    </source>
</evidence>
<dbReference type="Pfam" id="PF02949">
    <property type="entry name" value="7tm_6"/>
    <property type="match status" value="1"/>
</dbReference>
<evidence type="ECO:0000256" key="6">
    <source>
        <dbReference type="ARBA" id="ARBA00022989"/>
    </source>
</evidence>
<feature type="transmembrane region" description="Helical" evidence="10">
    <location>
        <begin position="128"/>
        <end position="145"/>
    </location>
</feature>
<evidence type="ECO:0000256" key="9">
    <source>
        <dbReference type="ARBA" id="ARBA00023224"/>
    </source>
</evidence>
<keyword evidence="3" id="KW-0716">Sensory transduction</keyword>
<sequence>MIKSSNEDVYKIPYDMMTKSGIWPKKNPSFVYKMKTSLNWFFALSLFVILLLQAIDDIGDFAKLSQSLYIMAAMLGYIIKLGTFTFRRNKFLNMINFLKNPIFTFVSEDFEHYLIKNIKRANLTANSFKYLYMSCVFFYLIYPIADHVSLPFPFPYDLGRYTFLMYAFQMVAESFAAWNNACLDSLCACTMCVAIAQLEILAKKINTVKQNHSSLVAYEISEDVILRRLKHCTKHHLAIIKYIQYIEEIFNIGVFLQLMASVLIICNTLFRFMLVSKVFILNLYFVPCAFQLRIQYFEQIF</sequence>
<dbReference type="PANTHER" id="PTHR21137">
    <property type="entry name" value="ODORANT RECEPTOR"/>
    <property type="match status" value="1"/>
</dbReference>
<dbReference type="Proteomes" id="UP000801492">
    <property type="component" value="Unassembled WGS sequence"/>
</dbReference>
<keyword evidence="12" id="KW-1185">Reference proteome</keyword>
<proteinExistence type="predicted"/>
<keyword evidence="5" id="KW-0552">Olfaction</keyword>
<keyword evidence="6 10" id="KW-1133">Transmembrane helix</keyword>
<reference evidence="11" key="1">
    <citation type="submission" date="2019-08" db="EMBL/GenBank/DDBJ databases">
        <title>The genome of the North American firefly Photinus pyralis.</title>
        <authorList>
            <consortium name="Photinus pyralis genome working group"/>
            <person name="Fallon T.R."/>
            <person name="Sander Lower S.E."/>
            <person name="Weng J.-K."/>
        </authorList>
    </citation>
    <scope>NUCLEOTIDE SEQUENCE</scope>
    <source>
        <strain evidence="11">TRF0915ILg1</strain>
        <tissue evidence="11">Whole body</tissue>
    </source>
</reference>
<feature type="transmembrane region" description="Helical" evidence="10">
    <location>
        <begin position="38"/>
        <end position="55"/>
    </location>
</feature>
<dbReference type="GO" id="GO:0004984">
    <property type="term" value="F:olfactory receptor activity"/>
    <property type="evidence" value="ECO:0007669"/>
    <property type="project" value="InterPro"/>
</dbReference>
<dbReference type="PANTHER" id="PTHR21137:SF35">
    <property type="entry name" value="ODORANT RECEPTOR 19A-RELATED"/>
    <property type="match status" value="1"/>
</dbReference>
<evidence type="ECO:0000256" key="10">
    <source>
        <dbReference type="SAM" id="Phobius"/>
    </source>
</evidence>
<evidence type="ECO:0000256" key="1">
    <source>
        <dbReference type="ARBA" id="ARBA00004651"/>
    </source>
</evidence>
<evidence type="ECO:0000256" key="8">
    <source>
        <dbReference type="ARBA" id="ARBA00023170"/>
    </source>
</evidence>
<keyword evidence="8" id="KW-0675">Receptor</keyword>